<dbReference type="Proteomes" id="UP000470022">
    <property type="component" value="Chromosome"/>
</dbReference>
<keyword evidence="1" id="KW-0969">Cilium</keyword>
<reference evidence="1" key="1">
    <citation type="submission" date="2023-06" db="EMBL/GenBank/DDBJ databases">
        <title>Complete and circular genome of Acidithiobacillus ferrianus DSM 107098.</title>
        <authorList>
            <person name="Norris P.R."/>
            <person name="Falagan C."/>
            <person name="Moya-Beltran A."/>
            <person name="Castro M."/>
            <person name="Quatrini R."/>
            <person name="Johnson D.B."/>
        </authorList>
    </citation>
    <scope>NUCLEOTIDE SEQUENCE</scope>
    <source>
        <strain evidence="1">MG</strain>
    </source>
</reference>
<sequence>MKEIRLAKYGKHHAMLSCIGLLLLACSLPVSAAAENAAVIHAAVMHFVRAHLPANVSHARIHVDGPAPGLRFPGCDHLQLDFFGYGNPYGNQTVTVNCPGPSPWKLYLPVRLTISQSVVIAARSLSAGRVLDAADLSVVQRDTNSLSGGALGSPQQAIGRVLRFGTLAGQPITTSMLNAPEVVHAGEQVTVYAEGDGIRIATIANALENGRPGQAILVRNLQSGRVIRGTVTARGAVVVPF</sequence>
<organism evidence="1 2">
    <name type="scientific">Acidithiobacillus ferrianus</name>
    <dbReference type="NCBI Taxonomy" id="2678518"/>
    <lineage>
        <taxon>Bacteria</taxon>
        <taxon>Pseudomonadati</taxon>
        <taxon>Pseudomonadota</taxon>
        <taxon>Acidithiobacillia</taxon>
        <taxon>Acidithiobacillales</taxon>
        <taxon>Acidithiobacillaceae</taxon>
        <taxon>Acidithiobacillus</taxon>
    </lineage>
</organism>
<evidence type="ECO:0000313" key="2">
    <source>
        <dbReference type="Proteomes" id="UP000470022"/>
    </source>
</evidence>
<evidence type="ECO:0000313" key="1">
    <source>
        <dbReference type="EMBL" id="XRI68370.1"/>
    </source>
</evidence>
<proteinExistence type="predicted"/>
<keyword evidence="2" id="KW-1185">Reference proteome</keyword>
<accession>A0ACD5H4W9</accession>
<keyword evidence="1" id="KW-0282">Flagellum</keyword>
<gene>
    <name evidence="1" type="primary">flgA</name>
    <name evidence="1" type="ORF">GL267_011495</name>
</gene>
<keyword evidence="1" id="KW-0966">Cell projection</keyword>
<dbReference type="EMBL" id="CP127523">
    <property type="protein sequence ID" value="XRI68370.1"/>
    <property type="molecule type" value="Genomic_DNA"/>
</dbReference>
<protein>
    <submittedName>
        <fullName evidence="1">Flagellar basal body P-ring formation chaperone FlgA</fullName>
    </submittedName>
</protein>
<name>A0ACD5H4W9_9PROT</name>